<proteinExistence type="predicted"/>
<dbReference type="EMBL" id="CAEZYQ010000002">
    <property type="protein sequence ID" value="CAB4729559.1"/>
    <property type="molecule type" value="Genomic_DNA"/>
</dbReference>
<dbReference type="AlphaFoldDB" id="A0A6J6S4W4"/>
<name>A0A6J6S4W4_9ZZZZ</name>
<accession>A0A6J6S4W4</accession>
<gene>
    <name evidence="1" type="ORF">UFOPK2761_00398</name>
</gene>
<organism evidence="1">
    <name type="scientific">freshwater metagenome</name>
    <dbReference type="NCBI Taxonomy" id="449393"/>
    <lineage>
        <taxon>unclassified sequences</taxon>
        <taxon>metagenomes</taxon>
        <taxon>ecological metagenomes</taxon>
    </lineage>
</organism>
<reference evidence="1" key="1">
    <citation type="submission" date="2020-05" db="EMBL/GenBank/DDBJ databases">
        <authorList>
            <person name="Chiriac C."/>
            <person name="Salcher M."/>
            <person name="Ghai R."/>
            <person name="Kavagutti S V."/>
        </authorList>
    </citation>
    <scope>NUCLEOTIDE SEQUENCE</scope>
</reference>
<sequence>MTLLRPSSTSRRTPSAGRRALGALACAALATPVATLALVSPAAADGGGEAARDRLAGRAGAGSASAGLIMSDNIEHVGANPSQLAISGCFMRSAPVFVTSGVDSIRVYDVSDPLSPTLTGVLPQALFENEAMTCGERRTPAGVRRFVLVGVDLVAAAPTQPEHVNAGGGQLSIVDVTDPTAPTITASAPGLTSTHTVACVDGAQCRYAYSAGDSGSGTFSVFDLRDLDAPREVDGDKEADGLQAFASPTAGHKWNFDAAGVGTHTGFDGSSMWSTRKPARPRLLATTGLAGQGEDPDFEGYNDFIHHNSFRPNAKRFEPGAKPSLKNGNVLLVTEEDYEQTDCALAGSFQTWWVKRLDGKPGSIVPLDKVELADLGNFPLPQGAFCSSHWFDYRPGGLVAVGFYGGGTQILDVTNPREITSHAHAIWGASEVWDAMWVPVYKDGEQTAKRTNIVYAIDLVRGLDVYSVDVTGAGGGALRLTSAASTSERLEAGSTPLVLVGGAALLALGLGRVRRRVAVARD</sequence>
<protein>
    <submittedName>
        <fullName evidence="1">Unannotated protein</fullName>
    </submittedName>
</protein>
<evidence type="ECO:0000313" key="1">
    <source>
        <dbReference type="EMBL" id="CAB4729559.1"/>
    </source>
</evidence>